<dbReference type="EMBL" id="CP092418">
    <property type="protein sequence ID" value="USD20262.1"/>
    <property type="molecule type" value="Genomic_DNA"/>
</dbReference>
<reference evidence="1" key="1">
    <citation type="submission" date="2022-02" db="EMBL/GenBank/DDBJ databases">
        <title>Coral-associated bacteria.</title>
        <authorList>
            <person name="Tang K."/>
            <person name="Wang X."/>
        </authorList>
    </citation>
    <scope>NUCLEOTIDE SEQUENCE</scope>
    <source>
        <strain evidence="1">SCSIO 43006</strain>
    </source>
</reference>
<dbReference type="RefSeq" id="WP_252082473.1">
    <property type="nucleotide sequence ID" value="NZ_CP092418.1"/>
</dbReference>
<organism evidence="1 2">
    <name type="scientific">Microbulbifer variabilis</name>
    <dbReference type="NCBI Taxonomy" id="266805"/>
    <lineage>
        <taxon>Bacteria</taxon>
        <taxon>Pseudomonadati</taxon>
        <taxon>Pseudomonadota</taxon>
        <taxon>Gammaproteobacteria</taxon>
        <taxon>Cellvibrionales</taxon>
        <taxon>Microbulbiferaceae</taxon>
        <taxon>Microbulbifer</taxon>
    </lineage>
</organism>
<accession>A0ABY4V7V8</accession>
<proteinExistence type="predicted"/>
<evidence type="ECO:0000313" key="1">
    <source>
        <dbReference type="EMBL" id="USD20262.1"/>
    </source>
</evidence>
<keyword evidence="2" id="KW-1185">Reference proteome</keyword>
<evidence type="ECO:0000313" key="2">
    <source>
        <dbReference type="Proteomes" id="UP001055658"/>
    </source>
</evidence>
<sequence>MSLDVTQLISDIKDAASTVIEHDITEIRGFSERQLSALALQAKLIAKAIAENEIGEDLRDYFLDSIEDMALNFARTLRGLLAVTIEKIWNAVVGVIWTALEACTGISLKIAS</sequence>
<dbReference type="Proteomes" id="UP001055658">
    <property type="component" value="Chromosome"/>
</dbReference>
<gene>
    <name evidence="1" type="ORF">MJO52_14400</name>
</gene>
<name>A0ABY4V7V8_9GAMM</name>
<protein>
    <submittedName>
        <fullName evidence="1">Uncharacterized protein</fullName>
    </submittedName>
</protein>